<dbReference type="OrthoDB" id="166212at2759"/>
<dbReference type="InterPro" id="IPR000595">
    <property type="entry name" value="cNMP-bd_dom"/>
</dbReference>
<protein>
    <recommendedName>
        <fullName evidence="1">Cyclic nucleotide-binding domain-containing protein</fullName>
    </recommendedName>
</protein>
<evidence type="ECO:0000313" key="2">
    <source>
        <dbReference type="EMBL" id="CAD8094249.1"/>
    </source>
</evidence>
<keyword evidence="3" id="KW-1185">Reference proteome</keyword>
<organism evidence="2 3">
    <name type="scientific">Paramecium sonneborni</name>
    <dbReference type="NCBI Taxonomy" id="65129"/>
    <lineage>
        <taxon>Eukaryota</taxon>
        <taxon>Sar</taxon>
        <taxon>Alveolata</taxon>
        <taxon>Ciliophora</taxon>
        <taxon>Intramacronucleata</taxon>
        <taxon>Oligohymenophorea</taxon>
        <taxon>Peniculida</taxon>
        <taxon>Parameciidae</taxon>
        <taxon>Paramecium</taxon>
    </lineage>
</organism>
<evidence type="ECO:0000259" key="1">
    <source>
        <dbReference type="PROSITE" id="PS50042"/>
    </source>
</evidence>
<dbReference type="PROSITE" id="PS00889">
    <property type="entry name" value="CNMP_BINDING_2"/>
    <property type="match status" value="1"/>
</dbReference>
<reference evidence="2" key="1">
    <citation type="submission" date="2021-01" db="EMBL/GenBank/DDBJ databases">
        <authorList>
            <consortium name="Genoscope - CEA"/>
            <person name="William W."/>
        </authorList>
    </citation>
    <scope>NUCLEOTIDE SEQUENCE</scope>
</reference>
<evidence type="ECO:0000313" key="3">
    <source>
        <dbReference type="Proteomes" id="UP000692954"/>
    </source>
</evidence>
<dbReference type="CDD" id="cd00038">
    <property type="entry name" value="CAP_ED"/>
    <property type="match status" value="2"/>
</dbReference>
<feature type="domain" description="Cyclic nucleotide-binding" evidence="1">
    <location>
        <begin position="229"/>
        <end position="346"/>
    </location>
</feature>
<dbReference type="PROSITE" id="PS50042">
    <property type="entry name" value="CNMP_BINDING_3"/>
    <property type="match status" value="2"/>
</dbReference>
<dbReference type="EMBL" id="CAJJDN010000062">
    <property type="protein sequence ID" value="CAD8094249.1"/>
    <property type="molecule type" value="Genomic_DNA"/>
</dbReference>
<dbReference type="SMART" id="SM00100">
    <property type="entry name" value="cNMP"/>
    <property type="match status" value="2"/>
</dbReference>
<comment type="caution">
    <text evidence="2">The sequence shown here is derived from an EMBL/GenBank/DDBJ whole genome shotgun (WGS) entry which is preliminary data.</text>
</comment>
<dbReference type="Proteomes" id="UP000692954">
    <property type="component" value="Unassembled WGS sequence"/>
</dbReference>
<proteinExistence type="predicted"/>
<dbReference type="PANTHER" id="PTHR11635:SF152">
    <property type="entry name" value="CAMP-DEPENDENT PROTEIN KINASE TYPE I REGULATORY SUBUNIT-RELATED"/>
    <property type="match status" value="1"/>
</dbReference>
<dbReference type="GO" id="GO:0004862">
    <property type="term" value="F:cAMP-dependent protein kinase inhibitor activity"/>
    <property type="evidence" value="ECO:0007669"/>
    <property type="project" value="TreeGrafter"/>
</dbReference>
<dbReference type="FunFam" id="2.60.120.10:FF:000249">
    <property type="entry name" value="Uncharacterized protein"/>
    <property type="match status" value="1"/>
</dbReference>
<dbReference type="GO" id="GO:0030552">
    <property type="term" value="F:cAMP binding"/>
    <property type="evidence" value="ECO:0007669"/>
    <property type="project" value="TreeGrafter"/>
</dbReference>
<dbReference type="AlphaFoldDB" id="A0A8S1NS28"/>
<feature type="domain" description="Cyclic nucleotide-binding" evidence="1">
    <location>
        <begin position="78"/>
        <end position="226"/>
    </location>
</feature>
<gene>
    <name evidence="2" type="ORF">PSON_ATCC_30995.1.T0620090</name>
</gene>
<dbReference type="InterPro" id="IPR050503">
    <property type="entry name" value="cAMP-dep_PK_reg_su-like"/>
</dbReference>
<dbReference type="PANTHER" id="PTHR11635">
    <property type="entry name" value="CAMP-DEPENDENT PROTEIN KINASE REGULATORY CHAIN"/>
    <property type="match status" value="1"/>
</dbReference>
<dbReference type="GO" id="GO:0034236">
    <property type="term" value="F:protein kinase A catalytic subunit binding"/>
    <property type="evidence" value="ECO:0007669"/>
    <property type="project" value="TreeGrafter"/>
</dbReference>
<dbReference type="GO" id="GO:0005829">
    <property type="term" value="C:cytosol"/>
    <property type="evidence" value="ECO:0007669"/>
    <property type="project" value="TreeGrafter"/>
</dbReference>
<dbReference type="FunFam" id="2.60.120.10:FF:000220">
    <property type="entry name" value="Uncharacterized protein"/>
    <property type="match status" value="1"/>
</dbReference>
<dbReference type="GO" id="GO:0005952">
    <property type="term" value="C:cAMP-dependent protein kinase complex"/>
    <property type="evidence" value="ECO:0007669"/>
    <property type="project" value="InterPro"/>
</dbReference>
<accession>A0A8S1NS28</accession>
<name>A0A8S1NS28_9CILI</name>
<dbReference type="InterPro" id="IPR018488">
    <property type="entry name" value="cNMP-bd_CS"/>
</dbReference>
<sequence>MRANNRFASVIGNLREIKETNLLFKVTNTFQKTINEDIDMIRQRCMQILNIEPEKRSIIQAKYVQKYFEKEFAYFTKIRGQLPDDLYIRIFKDLQLENRNAAEVVFNIGDIGRKMYFIIDGEVAILIPMQEQQHHDTLHHHQKKTLIVKKFEDLLKYKYAQYKLIAIKSKNDYFGEIAIEQRIPRTASVIAKSECVFATLSFDSYQRVLGQYQEKILEDKLQFIKSIPPFKNWSQSGQLILLHSCQEMSFEAGSFIYKRGQKGDTIYIIKEGEILIEKWDKQQSCIQEGDIYLKKNIIVVGLYSTGQIFGDYEVYQTNMKCRYLTRVTQAKARVKTEVLALSISQYIDNMRLNERDAWIRDYFDQKFSKKWLNKPETKTQYISKSPIPSNNKQYIKSREDGRPTFKVSLSNNCFEEIDLDNKKDSKDLQMLSPTQLHSQNKSNKTMRKFLSLQGCLFKTQQTHEATSMDIIIKQLKNKVIKSRDNFTNESNVDISQSKFYSVKKPTAPKLKIGLSFKSLREGERNKSNFLD</sequence>